<accession>A0A7C8PNS1</accession>
<name>A0A7C8PNS1_ORBOL</name>
<evidence type="ECO:0000313" key="2">
    <source>
        <dbReference type="Proteomes" id="UP000479691"/>
    </source>
</evidence>
<proteinExistence type="predicted"/>
<dbReference type="Proteomes" id="UP000479691">
    <property type="component" value="Unassembled WGS sequence"/>
</dbReference>
<protein>
    <submittedName>
        <fullName evidence="1">Uncharacterized protein</fullName>
    </submittedName>
</protein>
<evidence type="ECO:0000313" key="1">
    <source>
        <dbReference type="EMBL" id="KAF3167359.1"/>
    </source>
</evidence>
<comment type="caution">
    <text evidence="1">The sequence shown here is derived from an EMBL/GenBank/DDBJ whole genome shotgun (WGS) entry which is preliminary data.</text>
</comment>
<dbReference type="AlphaFoldDB" id="A0A7C8PNS1"/>
<dbReference type="EMBL" id="JAABOE010000092">
    <property type="protein sequence ID" value="KAF3167359.1"/>
    <property type="molecule type" value="Genomic_DNA"/>
</dbReference>
<gene>
    <name evidence="1" type="ORF">TWF788_011392</name>
</gene>
<reference evidence="1 2" key="1">
    <citation type="submission" date="2019-06" db="EMBL/GenBank/DDBJ databases">
        <authorList>
            <person name="Palmer J.M."/>
        </authorList>
    </citation>
    <scope>NUCLEOTIDE SEQUENCE [LARGE SCALE GENOMIC DNA]</scope>
    <source>
        <strain evidence="1 2">TWF788</strain>
    </source>
</reference>
<organism evidence="1 2">
    <name type="scientific">Orbilia oligospora</name>
    <name type="common">Nematode-trapping fungus</name>
    <name type="synonym">Arthrobotrys oligospora</name>
    <dbReference type="NCBI Taxonomy" id="2813651"/>
    <lineage>
        <taxon>Eukaryota</taxon>
        <taxon>Fungi</taxon>
        <taxon>Dikarya</taxon>
        <taxon>Ascomycota</taxon>
        <taxon>Pezizomycotina</taxon>
        <taxon>Orbiliomycetes</taxon>
        <taxon>Orbiliales</taxon>
        <taxon>Orbiliaceae</taxon>
        <taxon>Orbilia</taxon>
    </lineage>
</organism>
<sequence>MDSLHLTRFLNIYRDLLFGRRGESFPVTLSWHGEGLMNEMMVIGFFRVRASGKGNMVSGRFWFLVLQSQVHVHTGYRRFPPDAHRISKIAKSLGHGKSHYVDDVPMKFRVTQTFKGY</sequence>